<gene>
    <name evidence="1" type="ORF">FGO68_gene13461</name>
</gene>
<dbReference type="AlphaFoldDB" id="A0A8J8NHR6"/>
<proteinExistence type="predicted"/>
<evidence type="ECO:0000313" key="2">
    <source>
        <dbReference type="Proteomes" id="UP000785679"/>
    </source>
</evidence>
<dbReference type="EMBL" id="RRYP01015180">
    <property type="protein sequence ID" value="TNV75622.1"/>
    <property type="molecule type" value="Genomic_DNA"/>
</dbReference>
<accession>A0A8J8NHR6</accession>
<protein>
    <recommendedName>
        <fullName evidence="3">HD domain-containing protein</fullName>
    </recommendedName>
</protein>
<dbReference type="SUPFAM" id="SSF109604">
    <property type="entry name" value="HD-domain/PDEase-like"/>
    <property type="match status" value="1"/>
</dbReference>
<reference evidence="1" key="1">
    <citation type="submission" date="2019-06" db="EMBL/GenBank/DDBJ databases">
        <authorList>
            <person name="Zheng W."/>
        </authorList>
    </citation>
    <scope>NUCLEOTIDE SEQUENCE</scope>
    <source>
        <strain evidence="1">QDHG01</strain>
    </source>
</reference>
<organism evidence="1 2">
    <name type="scientific">Halteria grandinella</name>
    <dbReference type="NCBI Taxonomy" id="5974"/>
    <lineage>
        <taxon>Eukaryota</taxon>
        <taxon>Sar</taxon>
        <taxon>Alveolata</taxon>
        <taxon>Ciliophora</taxon>
        <taxon>Intramacronucleata</taxon>
        <taxon>Spirotrichea</taxon>
        <taxon>Stichotrichia</taxon>
        <taxon>Sporadotrichida</taxon>
        <taxon>Halteriidae</taxon>
        <taxon>Halteria</taxon>
    </lineage>
</organism>
<dbReference type="Proteomes" id="UP000785679">
    <property type="component" value="Unassembled WGS sequence"/>
</dbReference>
<evidence type="ECO:0000313" key="1">
    <source>
        <dbReference type="EMBL" id="TNV75622.1"/>
    </source>
</evidence>
<dbReference type="PANTHER" id="PTHR33594:SF1">
    <property type="entry name" value="HD_PDEASE DOMAIN-CONTAINING PROTEIN"/>
    <property type="match status" value="1"/>
</dbReference>
<keyword evidence="2" id="KW-1185">Reference proteome</keyword>
<dbReference type="OrthoDB" id="16547at2759"/>
<evidence type="ECO:0008006" key="3">
    <source>
        <dbReference type="Google" id="ProtNLM"/>
    </source>
</evidence>
<comment type="caution">
    <text evidence="1">The sequence shown here is derived from an EMBL/GenBank/DDBJ whole genome shotgun (WGS) entry which is preliminary data.</text>
</comment>
<dbReference type="PANTHER" id="PTHR33594">
    <property type="entry name" value="SUPERFAMILY HYDROLASE, PUTATIVE (AFU_ORTHOLOGUE AFUA_1G03035)-RELATED"/>
    <property type="match status" value="1"/>
</dbReference>
<sequence length="165" mass="18499">MHSLQPSGFDFDLLCCAALLHDVCDHKYPQSIKRGDLDAFIYETVGKEKGGDVIFIIDNVSWSKEDKARRGEAVPVPVPPHLKEYLDAVRDADRLEAIGQVGIDRCIAYSVSIGRKIPDDVIVHCHEKLLRIYGEKFIVTDLGRKMAEPLHEVIVEYVKAQEAAV</sequence>
<dbReference type="Gene3D" id="1.10.3210.50">
    <property type="match status" value="1"/>
</dbReference>
<name>A0A8J8NHR6_HALGN</name>